<organism evidence="3 4">
    <name type="scientific">Leptospira alexanderi serovar Manhao 3 str. L 60</name>
    <dbReference type="NCBI Taxonomy" id="1049759"/>
    <lineage>
        <taxon>Bacteria</taxon>
        <taxon>Pseudomonadati</taxon>
        <taxon>Spirochaetota</taxon>
        <taxon>Spirochaetia</taxon>
        <taxon>Leptospirales</taxon>
        <taxon>Leptospiraceae</taxon>
        <taxon>Leptospira</taxon>
    </lineage>
</organism>
<proteinExistence type="predicted"/>
<dbReference type="Gene3D" id="6.10.250.2700">
    <property type="match status" value="1"/>
</dbReference>
<evidence type="ECO:0000256" key="2">
    <source>
        <dbReference type="SAM" id="Phobius"/>
    </source>
</evidence>
<keyword evidence="2" id="KW-0472">Membrane</keyword>
<keyword evidence="1" id="KW-0175">Coiled coil</keyword>
<dbReference type="Proteomes" id="UP000018747">
    <property type="component" value="Unassembled WGS sequence"/>
</dbReference>
<name>V6I1V3_9LEPT</name>
<feature type="coiled-coil region" evidence="1">
    <location>
        <begin position="44"/>
        <end position="104"/>
    </location>
</feature>
<gene>
    <name evidence="3" type="ORF">LEP1GSC062_0983</name>
</gene>
<keyword evidence="4" id="KW-1185">Reference proteome</keyword>
<evidence type="ECO:0000313" key="3">
    <source>
        <dbReference type="EMBL" id="EQA63397.1"/>
    </source>
</evidence>
<protein>
    <submittedName>
        <fullName evidence="3">Uncharacterized protein</fullName>
    </submittedName>
</protein>
<accession>V6I1V3</accession>
<reference evidence="3" key="1">
    <citation type="submission" date="2013-05" db="EMBL/GenBank/DDBJ databases">
        <authorList>
            <person name="Harkins D.M."/>
            <person name="Durkin A.S."/>
            <person name="Brinkac L.M."/>
            <person name="Haft D.H."/>
            <person name="Selengut J.D."/>
            <person name="Sanka R."/>
            <person name="DePew J."/>
            <person name="Purushe J."/>
            <person name="Hartskeerl R.A."/>
            <person name="Ahmed A."/>
            <person name="van der Linden H."/>
            <person name="Goris M.G.A."/>
            <person name="Vinetz J.M."/>
            <person name="Sutton G.G."/>
            <person name="Nierman W.C."/>
            <person name="Fouts D.E."/>
        </authorList>
    </citation>
    <scope>NUCLEOTIDE SEQUENCE [LARGE SCALE GENOMIC DNA]</scope>
    <source>
        <strain evidence="3">L 60</strain>
    </source>
</reference>
<comment type="caution">
    <text evidence="3">The sequence shown here is derived from an EMBL/GenBank/DDBJ whole genome shotgun (WGS) entry which is preliminary data.</text>
</comment>
<evidence type="ECO:0000313" key="4">
    <source>
        <dbReference type="Proteomes" id="UP000018747"/>
    </source>
</evidence>
<dbReference type="AlphaFoldDB" id="V6I1V3"/>
<keyword evidence="2" id="KW-1133">Transmembrane helix</keyword>
<dbReference type="STRING" id="100053.GCA_002009845_00810"/>
<dbReference type="EMBL" id="AHMT02000018">
    <property type="protein sequence ID" value="EQA63397.1"/>
    <property type="molecule type" value="Genomic_DNA"/>
</dbReference>
<evidence type="ECO:0000256" key="1">
    <source>
        <dbReference type="SAM" id="Coils"/>
    </source>
</evidence>
<feature type="transmembrane region" description="Helical" evidence="2">
    <location>
        <begin position="16"/>
        <end position="40"/>
    </location>
</feature>
<dbReference type="SUPFAM" id="SSF47162">
    <property type="entry name" value="Apolipoprotein"/>
    <property type="match status" value="1"/>
</dbReference>
<sequence>MISIFSHAILLSMTDISFLALIVTTLVGFGSLFGFLHVIWKQLSSQTQELKLELKTEIQELRKETKTEIQELRKETKTDIQDLRKETKTEIHELKTEIASFRSEVKKDFHRFEVRFETANSALRDRIDVLVDTLAIRFIEDLPRKKKRLPG</sequence>
<keyword evidence="2" id="KW-0812">Transmembrane</keyword>